<evidence type="ECO:0000313" key="2">
    <source>
        <dbReference type="EMBL" id="ETO24011.1"/>
    </source>
</evidence>
<name>X6NDE5_RETFI</name>
<dbReference type="EMBL" id="ASPP01009521">
    <property type="protein sequence ID" value="ETO24011.1"/>
    <property type="molecule type" value="Genomic_DNA"/>
</dbReference>
<keyword evidence="3" id="KW-1185">Reference proteome</keyword>
<evidence type="ECO:0000256" key="1">
    <source>
        <dbReference type="SAM" id="Phobius"/>
    </source>
</evidence>
<proteinExistence type="predicted"/>
<gene>
    <name evidence="2" type="ORF">RFI_13148</name>
</gene>
<dbReference type="Proteomes" id="UP000023152">
    <property type="component" value="Unassembled WGS sequence"/>
</dbReference>
<keyword evidence="1" id="KW-0812">Transmembrane</keyword>
<comment type="caution">
    <text evidence="2">The sequence shown here is derived from an EMBL/GenBank/DDBJ whole genome shotgun (WGS) entry which is preliminary data.</text>
</comment>
<dbReference type="OrthoDB" id="43541at2759"/>
<reference evidence="2 3" key="1">
    <citation type="journal article" date="2013" name="Curr. Biol.">
        <title>The Genome of the Foraminiferan Reticulomyxa filosa.</title>
        <authorList>
            <person name="Glockner G."/>
            <person name="Hulsmann N."/>
            <person name="Schleicher M."/>
            <person name="Noegel A.A."/>
            <person name="Eichinger L."/>
            <person name="Gallinger C."/>
            <person name="Pawlowski J."/>
            <person name="Sierra R."/>
            <person name="Euteneuer U."/>
            <person name="Pillet L."/>
            <person name="Moustafa A."/>
            <person name="Platzer M."/>
            <person name="Groth M."/>
            <person name="Szafranski K."/>
            <person name="Schliwa M."/>
        </authorList>
    </citation>
    <scope>NUCLEOTIDE SEQUENCE [LARGE SCALE GENOMIC DNA]</scope>
</reference>
<accession>X6NDE5</accession>
<sequence>MDNSNSIDLCYNVITDGSTTGDGFRAVFSIDYENPERVEWKNTYDQSCFTRRPSQPDAQWDGSCDIGIQQRVIAACNEVNVTTSKQKSSTSSSFSSSAINNIKFVRFLFLFYLTLFTYIHIYIYTYIYVYMYILPESIEKTKELERGYCHIGDVQTKYCVKKACSNSRSISKSVHFNGMGRIDPVDADPFTIHRSTNEEFAIQNMVNLVTHAIKQLEREHLDNQFFSGGVTQWSGLEDSKWRLGIKLARSLLLGDSFTAAFTGSSLTAGRDNLFLSSYPMQLQSLLSPLWKEIGYKGAAFVVKNRAIDNDHIRTNQISWCLPELVGEDPDVVFWEDTTPNNLPVYFSTVENHLRSTISLRRKPVWHAVIGRPHGSLPTRYQNLELSSLYIDLADYYQKSGVGIVEFRPSNFDTLAAQNSKYKQEQVYVSWYPGPRGHRYYAQIIAYFYLNALLDVLKDIQPAIQAVYYYIYIFLFIIC</sequence>
<dbReference type="AlphaFoldDB" id="X6NDE5"/>
<protein>
    <submittedName>
        <fullName evidence="2">Uncharacterized protein</fullName>
    </submittedName>
</protein>
<feature type="transmembrane region" description="Helical" evidence="1">
    <location>
        <begin position="107"/>
        <end position="133"/>
    </location>
</feature>
<evidence type="ECO:0000313" key="3">
    <source>
        <dbReference type="Proteomes" id="UP000023152"/>
    </source>
</evidence>
<organism evidence="2 3">
    <name type="scientific">Reticulomyxa filosa</name>
    <dbReference type="NCBI Taxonomy" id="46433"/>
    <lineage>
        <taxon>Eukaryota</taxon>
        <taxon>Sar</taxon>
        <taxon>Rhizaria</taxon>
        <taxon>Retaria</taxon>
        <taxon>Foraminifera</taxon>
        <taxon>Monothalamids</taxon>
        <taxon>Reticulomyxidae</taxon>
        <taxon>Reticulomyxa</taxon>
    </lineage>
</organism>
<keyword evidence="1" id="KW-0472">Membrane</keyword>
<keyword evidence="1" id="KW-1133">Transmembrane helix</keyword>